<name>A0A1E1LDE8_9HELO</name>
<accession>A0A1E1LDE8</accession>
<organism evidence="1 2">
    <name type="scientific">Rhynchosporium agropyri</name>
    <dbReference type="NCBI Taxonomy" id="914238"/>
    <lineage>
        <taxon>Eukaryota</taxon>
        <taxon>Fungi</taxon>
        <taxon>Dikarya</taxon>
        <taxon>Ascomycota</taxon>
        <taxon>Pezizomycotina</taxon>
        <taxon>Leotiomycetes</taxon>
        <taxon>Helotiales</taxon>
        <taxon>Ploettnerulaceae</taxon>
        <taxon>Rhynchosporium</taxon>
    </lineage>
</organism>
<dbReference type="AlphaFoldDB" id="A0A1E1LDE8"/>
<evidence type="ECO:0000313" key="1">
    <source>
        <dbReference type="EMBL" id="CZT08558.1"/>
    </source>
</evidence>
<sequence>MDISSRTQTYNVPTPELVEVYSYTRIPPQYPDQSIRTACV</sequence>
<proteinExistence type="predicted"/>
<dbReference type="Proteomes" id="UP000178912">
    <property type="component" value="Unassembled WGS sequence"/>
</dbReference>
<protein>
    <submittedName>
        <fullName evidence="1">Uncharacterized protein</fullName>
    </submittedName>
</protein>
<gene>
    <name evidence="1" type="ORF">RAG0_13578</name>
</gene>
<reference evidence="2" key="1">
    <citation type="submission" date="2016-03" db="EMBL/GenBank/DDBJ databases">
        <authorList>
            <person name="Guldener U."/>
        </authorList>
    </citation>
    <scope>NUCLEOTIDE SEQUENCE [LARGE SCALE GENOMIC DNA]</scope>
    <source>
        <strain evidence="2">04CH-RAC-A.6.1</strain>
    </source>
</reference>
<keyword evidence="2" id="KW-1185">Reference proteome</keyword>
<dbReference type="EMBL" id="FJUX01000105">
    <property type="protein sequence ID" value="CZT08558.1"/>
    <property type="molecule type" value="Genomic_DNA"/>
</dbReference>
<evidence type="ECO:0000313" key="2">
    <source>
        <dbReference type="Proteomes" id="UP000178912"/>
    </source>
</evidence>